<dbReference type="EMBL" id="JAEUGD010000061">
    <property type="protein sequence ID" value="MBL6448404.1"/>
    <property type="molecule type" value="Genomic_DNA"/>
</dbReference>
<evidence type="ECO:0000313" key="2">
    <source>
        <dbReference type="Proteomes" id="UP000614216"/>
    </source>
</evidence>
<comment type="caution">
    <text evidence="1">The sequence shown here is derived from an EMBL/GenBank/DDBJ whole genome shotgun (WGS) entry which is preliminary data.</text>
</comment>
<protein>
    <submittedName>
        <fullName evidence="1">Uncharacterized protein</fullName>
    </submittedName>
</protein>
<keyword evidence="2" id="KW-1185">Reference proteome</keyword>
<proteinExistence type="predicted"/>
<evidence type="ECO:0000313" key="1">
    <source>
        <dbReference type="EMBL" id="MBL6448404.1"/>
    </source>
</evidence>
<organism evidence="1 2">
    <name type="scientific">Fulvivirga marina</name>
    <dbReference type="NCBI Taxonomy" id="2494733"/>
    <lineage>
        <taxon>Bacteria</taxon>
        <taxon>Pseudomonadati</taxon>
        <taxon>Bacteroidota</taxon>
        <taxon>Cytophagia</taxon>
        <taxon>Cytophagales</taxon>
        <taxon>Fulvivirgaceae</taxon>
        <taxon>Fulvivirga</taxon>
    </lineage>
</organism>
<gene>
    <name evidence="1" type="ORF">JMN32_18975</name>
</gene>
<name>A0A937FYC2_9BACT</name>
<dbReference type="AlphaFoldDB" id="A0A937FYC2"/>
<sequence length="47" mass="4936">MISPCHDGGEHFVVPPRDDGARIKPVIATTAGGSNLLNYAEKLDSGQ</sequence>
<accession>A0A937FYC2</accession>
<reference evidence="1" key="1">
    <citation type="submission" date="2021-01" db="EMBL/GenBank/DDBJ databases">
        <title>Fulvivirga kasyanovii gen. nov., sp nov., a novel member of the phylum Bacteroidetes isolated from seawater in a mussel farm.</title>
        <authorList>
            <person name="Zhao L.-H."/>
            <person name="Wang Z.-J."/>
        </authorList>
    </citation>
    <scope>NUCLEOTIDE SEQUENCE</scope>
    <source>
        <strain evidence="1">29W222</strain>
    </source>
</reference>
<dbReference type="Proteomes" id="UP000614216">
    <property type="component" value="Unassembled WGS sequence"/>
</dbReference>